<sequence length="179" mass="20814">MSSVEEKFLSTVIFQFEHIKKRAETAIDQLTEQDLHWRPNSESNSIAIIIKHLSGNMHSRWTNFLTTDGEKEYRDRDGEFLNTVIEKKELIEIWEKGWFLLFKAIKELQTKDLIKTITIRNNPLTVLEAIQIEIAHCSNHLGQILYIGKQIKGSDWEILSIPKGKSQTFKHIQSSSDFS</sequence>
<dbReference type="InterPro" id="IPR034660">
    <property type="entry name" value="DinB/YfiT-like"/>
</dbReference>
<dbReference type="InterPro" id="IPR011466">
    <property type="entry name" value="DUF1572"/>
</dbReference>
<dbReference type="EMBL" id="SCLP01000001">
    <property type="protein sequence ID" value="TFF48710.1"/>
    <property type="molecule type" value="Genomic_DNA"/>
</dbReference>
<evidence type="ECO:0000313" key="1">
    <source>
        <dbReference type="EMBL" id="TFF48710.1"/>
    </source>
</evidence>
<reference evidence="1 2" key="1">
    <citation type="submission" date="2019-01" db="EMBL/GenBank/DDBJ databases">
        <title>Draft genome sequence of Bacillus sp. DPC6431.</title>
        <authorList>
            <person name="Arbulu S."/>
            <person name="Murphy K."/>
            <person name="O'Sullivan O."/>
            <person name="Rea M.C."/>
            <person name="Hill C."/>
            <person name="Ross R.P."/>
        </authorList>
    </citation>
    <scope>NUCLEOTIDE SEQUENCE [LARGE SCALE GENOMIC DNA]</scope>
    <source>
        <strain evidence="1 2">DPC6431</strain>
    </source>
</reference>
<dbReference type="SUPFAM" id="SSF109854">
    <property type="entry name" value="DinB/YfiT-like putative metalloenzymes"/>
    <property type="match status" value="1"/>
</dbReference>
<protein>
    <submittedName>
        <fullName evidence="1">DUF1572 domain-containing protein</fullName>
    </submittedName>
</protein>
<proteinExistence type="predicted"/>
<dbReference type="AlphaFoldDB" id="A0A4Y8TDA9"/>
<accession>A0A4Y8TDA9</accession>
<dbReference type="Pfam" id="PF07609">
    <property type="entry name" value="DUF1572"/>
    <property type="match status" value="1"/>
</dbReference>
<dbReference type="RefSeq" id="WP_017561191.1">
    <property type="nucleotide sequence ID" value="NZ_SCLP01000001.1"/>
</dbReference>
<comment type="caution">
    <text evidence="1">The sequence shown here is derived from an EMBL/GenBank/DDBJ whole genome shotgun (WGS) entry which is preliminary data.</text>
</comment>
<name>A0A4Y8TDA9_BACTU</name>
<dbReference type="Proteomes" id="UP000297630">
    <property type="component" value="Unassembled WGS sequence"/>
</dbReference>
<organism evidence="1 2">
    <name type="scientific">Bacillus thuringiensis</name>
    <dbReference type="NCBI Taxonomy" id="1428"/>
    <lineage>
        <taxon>Bacteria</taxon>
        <taxon>Bacillati</taxon>
        <taxon>Bacillota</taxon>
        <taxon>Bacilli</taxon>
        <taxon>Bacillales</taxon>
        <taxon>Bacillaceae</taxon>
        <taxon>Bacillus</taxon>
        <taxon>Bacillus cereus group</taxon>
    </lineage>
</organism>
<evidence type="ECO:0000313" key="2">
    <source>
        <dbReference type="Proteomes" id="UP000297630"/>
    </source>
</evidence>
<dbReference type="Gene3D" id="1.20.120.450">
    <property type="entry name" value="dinb family like domain"/>
    <property type="match status" value="1"/>
</dbReference>
<gene>
    <name evidence="1" type="ORF">EQ803_02910</name>
</gene>